<evidence type="ECO:0000256" key="5">
    <source>
        <dbReference type="ARBA" id="ARBA00022692"/>
    </source>
</evidence>
<evidence type="ECO:0000256" key="4">
    <source>
        <dbReference type="ARBA" id="ARBA00022475"/>
    </source>
</evidence>
<evidence type="ECO:0000313" key="9">
    <source>
        <dbReference type="EMBL" id="PYF06386.1"/>
    </source>
</evidence>
<accession>A0A318TNN9</accession>
<keyword evidence="5 8" id="KW-0812">Transmembrane</keyword>
<evidence type="ECO:0000256" key="7">
    <source>
        <dbReference type="ARBA" id="ARBA00023136"/>
    </source>
</evidence>
<comment type="caution">
    <text evidence="9">The sequence shown here is derived from an EMBL/GenBank/DDBJ whole genome shotgun (WGS) entry which is preliminary data.</text>
</comment>
<evidence type="ECO:0000256" key="2">
    <source>
        <dbReference type="ARBA" id="ARBA00007935"/>
    </source>
</evidence>
<feature type="transmembrane region" description="Helical" evidence="8">
    <location>
        <begin position="294"/>
        <end position="314"/>
    </location>
</feature>
<reference evidence="9 10" key="1">
    <citation type="submission" date="2018-06" db="EMBL/GenBank/DDBJ databases">
        <title>Genomic Encyclopedia of Archaeal and Bacterial Type Strains, Phase II (KMG-II): from individual species to whole genera.</title>
        <authorList>
            <person name="Goeker M."/>
        </authorList>
    </citation>
    <scope>NUCLEOTIDE SEQUENCE [LARGE SCALE GENOMIC DNA]</scope>
    <source>
        <strain evidence="9 10">KACC 16626</strain>
    </source>
</reference>
<feature type="transmembrane region" description="Helical" evidence="8">
    <location>
        <begin position="255"/>
        <end position="282"/>
    </location>
</feature>
<keyword evidence="10" id="KW-1185">Reference proteome</keyword>
<feature type="transmembrane region" description="Helical" evidence="8">
    <location>
        <begin position="128"/>
        <end position="152"/>
    </location>
</feature>
<dbReference type="EMBL" id="QJTJ01000010">
    <property type="protein sequence ID" value="PYF06386.1"/>
    <property type="molecule type" value="Genomic_DNA"/>
</dbReference>
<dbReference type="GO" id="GO:0022857">
    <property type="term" value="F:transmembrane transporter activity"/>
    <property type="evidence" value="ECO:0007669"/>
    <property type="project" value="InterPro"/>
</dbReference>
<evidence type="ECO:0000256" key="6">
    <source>
        <dbReference type="ARBA" id="ARBA00022989"/>
    </source>
</evidence>
<gene>
    <name evidence="9" type="ORF">BJ095_11089</name>
</gene>
<keyword evidence="6 8" id="KW-1133">Transmembrane helix</keyword>
<dbReference type="InterPro" id="IPR037294">
    <property type="entry name" value="ABC_BtuC-like"/>
</dbReference>
<evidence type="ECO:0000256" key="3">
    <source>
        <dbReference type="ARBA" id="ARBA00022448"/>
    </source>
</evidence>
<feature type="transmembrane region" description="Helical" evidence="8">
    <location>
        <begin position="323"/>
        <end position="342"/>
    </location>
</feature>
<protein>
    <submittedName>
        <fullName evidence="9">Bacillibactin ABC transporter integral membrane protein</fullName>
    </submittedName>
</protein>
<dbReference type="Gene3D" id="1.10.3470.10">
    <property type="entry name" value="ABC transporter involved in vitamin B12 uptake, BtuC"/>
    <property type="match status" value="1"/>
</dbReference>
<comment type="subcellular location">
    <subcellularLocation>
        <location evidence="1">Cell membrane</location>
        <topology evidence="1">Multi-pass membrane protein</topology>
    </subcellularLocation>
</comment>
<feature type="transmembrane region" description="Helical" evidence="8">
    <location>
        <begin position="164"/>
        <end position="184"/>
    </location>
</feature>
<keyword evidence="4" id="KW-1003">Cell membrane</keyword>
<evidence type="ECO:0000256" key="8">
    <source>
        <dbReference type="SAM" id="Phobius"/>
    </source>
</evidence>
<feature type="transmembrane region" description="Helical" evidence="8">
    <location>
        <begin position="97"/>
        <end position="116"/>
    </location>
</feature>
<dbReference type="CDD" id="cd06550">
    <property type="entry name" value="TM_ABC_iron-siderophores_like"/>
    <property type="match status" value="1"/>
</dbReference>
<dbReference type="SUPFAM" id="SSF81345">
    <property type="entry name" value="ABC transporter involved in vitamin B12 uptake, BtuC"/>
    <property type="match status" value="1"/>
</dbReference>
<name>A0A318TNN9_9BACL</name>
<dbReference type="InterPro" id="IPR000522">
    <property type="entry name" value="ABC_transptr_permease_BtuC"/>
</dbReference>
<dbReference type="PANTHER" id="PTHR30472:SF23">
    <property type="entry name" value="IRON-UPTAKE SYSTEM PERMEASE PROTEIN FEUC"/>
    <property type="match status" value="1"/>
</dbReference>
<dbReference type="PANTHER" id="PTHR30472">
    <property type="entry name" value="FERRIC ENTEROBACTIN TRANSPORT SYSTEM PERMEASE PROTEIN"/>
    <property type="match status" value="1"/>
</dbReference>
<comment type="similarity">
    <text evidence="2">Belongs to the binding-protein-dependent transport system permease family. FecCD subfamily.</text>
</comment>
<feature type="transmembrane region" description="Helical" evidence="8">
    <location>
        <begin position="12"/>
        <end position="31"/>
    </location>
</feature>
<feature type="transmembrane region" description="Helical" evidence="8">
    <location>
        <begin position="65"/>
        <end position="85"/>
    </location>
</feature>
<proteinExistence type="inferred from homology"/>
<dbReference type="GO" id="GO:0005886">
    <property type="term" value="C:plasma membrane"/>
    <property type="evidence" value="ECO:0007669"/>
    <property type="project" value="UniProtKB-SubCell"/>
</dbReference>
<dbReference type="Proteomes" id="UP000247416">
    <property type="component" value="Unassembled WGS sequence"/>
</dbReference>
<feature type="transmembrane region" description="Helical" evidence="8">
    <location>
        <begin position="204"/>
        <end position="225"/>
    </location>
</feature>
<evidence type="ECO:0000256" key="1">
    <source>
        <dbReference type="ARBA" id="ARBA00004651"/>
    </source>
</evidence>
<keyword evidence="7 8" id="KW-0472">Membrane</keyword>
<evidence type="ECO:0000313" key="10">
    <source>
        <dbReference type="Proteomes" id="UP000247416"/>
    </source>
</evidence>
<dbReference type="GO" id="GO:0033214">
    <property type="term" value="P:siderophore-iron import into cell"/>
    <property type="evidence" value="ECO:0007669"/>
    <property type="project" value="TreeGrafter"/>
</dbReference>
<dbReference type="Pfam" id="PF01032">
    <property type="entry name" value="FecCD"/>
    <property type="match status" value="1"/>
</dbReference>
<keyword evidence="3" id="KW-0813">Transport</keyword>
<dbReference type="FunFam" id="1.10.3470.10:FF:000001">
    <property type="entry name" value="Vitamin B12 ABC transporter permease BtuC"/>
    <property type="match status" value="1"/>
</dbReference>
<sequence>MKIVVKKPTQNFPFIMITLLFLIIGASYLHITNGVFNMSILEVLKTLFRIDPNRDFDLVIFEFRLPRIIIAGLVGIGLGMAGVILQGITRNGLADPGILGINAGAGAAIVIFMYYFQVQIVSADISSWLSILMMPIFGFIGGTIAAALIFMFAIKNSFLDMQRLILTGIAINSGFGALSMYLSLKMNEKDYESAAVWLAGSIYNANWIFILSMLPWIILLGFYLYKKAYLLDYFQLEESSITSLGIAVEKEKIKLLLASVALVSACVSVSGSIGFIGLMAPHIAKQLVGIRHQYVLPVSALIGASLLIIADFIGKTVFAPTELAVGIIVSIIGIPYFLYLLVKAKE</sequence>
<organism evidence="9 10">
    <name type="scientific">Ureibacillus chungkukjangi</name>
    <dbReference type="NCBI Taxonomy" id="1202712"/>
    <lineage>
        <taxon>Bacteria</taxon>
        <taxon>Bacillati</taxon>
        <taxon>Bacillota</taxon>
        <taxon>Bacilli</taxon>
        <taxon>Bacillales</taxon>
        <taxon>Caryophanaceae</taxon>
        <taxon>Ureibacillus</taxon>
    </lineage>
</organism>
<dbReference type="AlphaFoldDB" id="A0A318TNN9"/>